<sequence>MKILKTIAALLICFSSFRQGKTFYNIIKPNGDTTLWFKYITKRANKLSLPLLDNTLESEHVRIWTNTQVIDIWQDNTGSLFGKLTTWTDEHVDRNEEPTNRTFIKSKPITFDAVRLLRKLLTLSNVLVLPTEDSIKGWQQGFDGITYIIEHSTKDTYSFKSYWTPKAQGSLKEAMLVQAFVDSAFSIVNAQTFWQEFSKQIPFESYYNGGPEIAIRILTEKEQKKYKKERKKYRQQQLGKSRSAKYKLK</sequence>
<feature type="chain" id="PRO_5028861063" description="GLPGLI family protein" evidence="2">
    <location>
        <begin position="21"/>
        <end position="249"/>
    </location>
</feature>
<dbReference type="KEGG" id="aswu:HUW51_03520"/>
<keyword evidence="4" id="KW-1185">Reference proteome</keyword>
<evidence type="ECO:0000313" key="4">
    <source>
        <dbReference type="Proteomes" id="UP000515237"/>
    </source>
</evidence>
<protein>
    <recommendedName>
        <fullName evidence="5">GLPGLI family protein</fullName>
    </recommendedName>
</protein>
<feature type="region of interest" description="Disordered" evidence="1">
    <location>
        <begin position="229"/>
        <end position="249"/>
    </location>
</feature>
<accession>A0A7G7G3U8</accession>
<reference evidence="3 4" key="1">
    <citation type="journal article" date="2018" name="Int. J. Syst. Evol. Microbiol.">
        <title>Adhaeribacter swui sp. nov., isolated from wet mud.</title>
        <authorList>
            <person name="Kim D.U."/>
            <person name="Kim K.W."/>
            <person name="Kang M.S."/>
            <person name="Kim J.Y."/>
            <person name="Jang J.H."/>
            <person name="Kim M.K."/>
        </authorList>
    </citation>
    <scope>NUCLEOTIDE SEQUENCE [LARGE SCALE GENOMIC DNA]</scope>
    <source>
        <strain evidence="3 4">KCTC 52873</strain>
    </source>
</reference>
<dbReference type="RefSeq" id="WP_185272615.1">
    <property type="nucleotide sequence ID" value="NZ_CP055156.1"/>
</dbReference>
<keyword evidence="2" id="KW-0732">Signal</keyword>
<name>A0A7G7G3U8_9BACT</name>
<dbReference type="Proteomes" id="UP000515237">
    <property type="component" value="Chromosome"/>
</dbReference>
<dbReference type="EMBL" id="CP055156">
    <property type="protein sequence ID" value="QNF31832.1"/>
    <property type="molecule type" value="Genomic_DNA"/>
</dbReference>
<evidence type="ECO:0000313" key="3">
    <source>
        <dbReference type="EMBL" id="QNF31832.1"/>
    </source>
</evidence>
<evidence type="ECO:0000256" key="1">
    <source>
        <dbReference type="SAM" id="MobiDB-lite"/>
    </source>
</evidence>
<evidence type="ECO:0008006" key="5">
    <source>
        <dbReference type="Google" id="ProtNLM"/>
    </source>
</evidence>
<organism evidence="3 4">
    <name type="scientific">Adhaeribacter swui</name>
    <dbReference type="NCBI Taxonomy" id="2086471"/>
    <lineage>
        <taxon>Bacteria</taxon>
        <taxon>Pseudomonadati</taxon>
        <taxon>Bacteroidota</taxon>
        <taxon>Cytophagia</taxon>
        <taxon>Cytophagales</taxon>
        <taxon>Hymenobacteraceae</taxon>
        <taxon>Adhaeribacter</taxon>
    </lineage>
</organism>
<dbReference type="AlphaFoldDB" id="A0A7G7G3U8"/>
<evidence type="ECO:0000256" key="2">
    <source>
        <dbReference type="SAM" id="SignalP"/>
    </source>
</evidence>
<gene>
    <name evidence="3" type="ORF">HUW51_03520</name>
</gene>
<feature type="signal peptide" evidence="2">
    <location>
        <begin position="1"/>
        <end position="20"/>
    </location>
</feature>
<proteinExistence type="predicted"/>